<comment type="similarity">
    <text evidence="3">Belongs to the glycosyl hydrolase 5 (cellulase A) family.</text>
</comment>
<dbReference type="PROSITE" id="PS51318">
    <property type="entry name" value="TAT"/>
    <property type="match status" value="1"/>
</dbReference>
<dbReference type="InterPro" id="IPR006311">
    <property type="entry name" value="TAT_signal"/>
</dbReference>
<dbReference type="Pfam" id="PF00150">
    <property type="entry name" value="Cellulase"/>
    <property type="match status" value="1"/>
</dbReference>
<name>A0A5J4KM18_9CHLR</name>
<sequence>MDKHISRRTFGKLALGTAAATGLTPFLAHPTFAALSNRAHGVILTSATFAQLQNCISRGGYNTLKVVTGWGLQDRSMTDPTTIAQLCAMTPNTIVRTAVGDGCGTDSNPYPDQVVAQIRPWYQAKQNILIELGNEPNNKAWNGSADSIWVWRYYLDQAISACRANFPNAMIISPGLATGSSVNQWFQISSDVMRKANYVGFHAYEFYDFTGPAGPDWQIIVPLMQQYFGDVYWALTEFGINDTSQTSQATKGYRYAGLVQQGESNPQMPWNVAYATYYHLMTAPGGPDPAYNIYGAGDDAYRNHSY</sequence>
<dbReference type="SUPFAM" id="SSF51445">
    <property type="entry name" value="(Trans)glycosidases"/>
    <property type="match status" value="1"/>
</dbReference>
<keyword evidence="2 3" id="KW-0326">Glycosidase</keyword>
<accession>A0A5J4KM18</accession>
<evidence type="ECO:0000256" key="2">
    <source>
        <dbReference type="ARBA" id="ARBA00023295"/>
    </source>
</evidence>
<proteinExistence type="inferred from homology"/>
<dbReference type="GO" id="GO:0004553">
    <property type="term" value="F:hydrolase activity, hydrolyzing O-glycosyl compounds"/>
    <property type="evidence" value="ECO:0007669"/>
    <property type="project" value="InterPro"/>
</dbReference>
<dbReference type="RefSeq" id="WP_151758464.1">
    <property type="nucleotide sequence ID" value="NZ_BKZW01000002.1"/>
</dbReference>
<dbReference type="InterPro" id="IPR017853">
    <property type="entry name" value="GH"/>
</dbReference>
<evidence type="ECO:0000259" key="4">
    <source>
        <dbReference type="Pfam" id="PF00150"/>
    </source>
</evidence>
<gene>
    <name evidence="5" type="ORF">KDW_49300</name>
</gene>
<comment type="caution">
    <text evidence="5">The sequence shown here is derived from an EMBL/GenBank/DDBJ whole genome shotgun (WGS) entry which is preliminary data.</text>
</comment>
<dbReference type="InterPro" id="IPR001547">
    <property type="entry name" value="Glyco_hydro_5"/>
</dbReference>
<dbReference type="GO" id="GO:0000272">
    <property type="term" value="P:polysaccharide catabolic process"/>
    <property type="evidence" value="ECO:0007669"/>
    <property type="project" value="InterPro"/>
</dbReference>
<protein>
    <recommendedName>
        <fullName evidence="4">Glycoside hydrolase family 5 domain-containing protein</fullName>
    </recommendedName>
</protein>
<evidence type="ECO:0000313" key="5">
    <source>
        <dbReference type="EMBL" id="GER90768.1"/>
    </source>
</evidence>
<keyword evidence="6" id="KW-1185">Reference proteome</keyword>
<reference evidence="5 6" key="1">
    <citation type="submission" date="2019-10" db="EMBL/GenBank/DDBJ databases">
        <title>Dictyobacter vulcani sp. nov., within the class Ktedonobacteria, isolated from soil of volcanic Mt. Zao.</title>
        <authorList>
            <person name="Zheng Y."/>
            <person name="Wang C.M."/>
            <person name="Sakai Y."/>
            <person name="Abe K."/>
            <person name="Yokota A."/>
            <person name="Yabe S."/>
        </authorList>
    </citation>
    <scope>NUCLEOTIDE SEQUENCE [LARGE SCALE GENOMIC DNA]</scope>
    <source>
        <strain evidence="5 6">W12</strain>
    </source>
</reference>
<organism evidence="5 6">
    <name type="scientific">Dictyobacter vulcani</name>
    <dbReference type="NCBI Taxonomy" id="2607529"/>
    <lineage>
        <taxon>Bacteria</taxon>
        <taxon>Bacillati</taxon>
        <taxon>Chloroflexota</taxon>
        <taxon>Ktedonobacteria</taxon>
        <taxon>Ktedonobacterales</taxon>
        <taxon>Dictyobacteraceae</taxon>
        <taxon>Dictyobacter</taxon>
    </lineage>
</organism>
<keyword evidence="1 3" id="KW-0378">Hydrolase</keyword>
<evidence type="ECO:0000313" key="6">
    <source>
        <dbReference type="Proteomes" id="UP000326912"/>
    </source>
</evidence>
<feature type="domain" description="Glycoside hydrolase family 5" evidence="4">
    <location>
        <begin position="113"/>
        <end position="253"/>
    </location>
</feature>
<dbReference type="EMBL" id="BKZW01000002">
    <property type="protein sequence ID" value="GER90768.1"/>
    <property type="molecule type" value="Genomic_DNA"/>
</dbReference>
<evidence type="ECO:0000256" key="1">
    <source>
        <dbReference type="ARBA" id="ARBA00022801"/>
    </source>
</evidence>
<dbReference type="AlphaFoldDB" id="A0A5J4KM18"/>
<dbReference type="Proteomes" id="UP000326912">
    <property type="component" value="Unassembled WGS sequence"/>
</dbReference>
<evidence type="ECO:0000256" key="3">
    <source>
        <dbReference type="RuleBase" id="RU361153"/>
    </source>
</evidence>
<dbReference type="Gene3D" id="3.20.20.80">
    <property type="entry name" value="Glycosidases"/>
    <property type="match status" value="1"/>
</dbReference>